<dbReference type="Proteomes" id="UP000009170">
    <property type="component" value="Unassembled WGS sequence"/>
</dbReference>
<evidence type="ECO:0000259" key="6">
    <source>
        <dbReference type="Pfam" id="PF13649"/>
    </source>
</evidence>
<dbReference type="GO" id="GO:0032259">
    <property type="term" value="P:methylation"/>
    <property type="evidence" value="ECO:0007669"/>
    <property type="project" value="UniProtKB-KW"/>
</dbReference>
<keyword evidence="8" id="KW-1185">Reference proteome</keyword>
<dbReference type="GeneID" id="9835864"/>
<dbReference type="SUPFAM" id="SSF53335">
    <property type="entry name" value="S-adenosyl-L-methionine-dependent methyltransferases"/>
    <property type="match status" value="1"/>
</dbReference>
<accession>A0A090MBU7</accession>
<dbReference type="InterPro" id="IPR029063">
    <property type="entry name" value="SAM-dependent_MTases_sf"/>
</dbReference>
<evidence type="ECO:0000256" key="4">
    <source>
        <dbReference type="PIRNR" id="PIRNR037755"/>
    </source>
</evidence>
<evidence type="ECO:0000256" key="1">
    <source>
        <dbReference type="ARBA" id="ARBA00009725"/>
    </source>
</evidence>
<sequence>MSLAFERARATSTSASLARTPRNARHANASSRRFSRARASASDDAEAWEKFYAAHSRNGASADVRFFKDRHYLRRAFGELVDADARAHPETFRAALDPKTLGDVDESDVVDVLELGCGVGNSVYPLIRANLNMRVTAVDCSPTAVATLEKSPEFDPRRVRALVVDASEANSMVGRVDDASMDAVTAVFFLSALTASGMRNVAEEVRRVLRPNGVLLFRDYARGDVKNAGDSSQFVPGLRVDSATESDQMYRRGDGTLAVFFEPSELNEVFVSVGLVGACEIVSHTVTNRKLGVTMERRFVQGRFVKPA</sequence>
<dbReference type="KEGG" id="ota:OT_ostta11g00930"/>
<evidence type="ECO:0000256" key="3">
    <source>
        <dbReference type="ARBA" id="ARBA00022679"/>
    </source>
</evidence>
<dbReference type="AlphaFoldDB" id="A0A090MBU7"/>
<proteinExistence type="inferred from homology"/>
<dbReference type="PIRSF" id="PIRSF037755">
    <property type="entry name" value="Mettl2_prd"/>
    <property type="match status" value="1"/>
</dbReference>
<dbReference type="EMBL" id="CAID01000011">
    <property type="protein sequence ID" value="CEF99569.1"/>
    <property type="molecule type" value="Genomic_DNA"/>
</dbReference>
<keyword evidence="3 4" id="KW-0808">Transferase</keyword>
<dbReference type="CDD" id="cd02440">
    <property type="entry name" value="AdoMet_MTases"/>
    <property type="match status" value="1"/>
</dbReference>
<comment type="function">
    <text evidence="4">S-adenosyl-L-methionine-dependent methyltransferase.</text>
</comment>
<evidence type="ECO:0000256" key="2">
    <source>
        <dbReference type="ARBA" id="ARBA00022603"/>
    </source>
</evidence>
<evidence type="ECO:0000313" key="8">
    <source>
        <dbReference type="Proteomes" id="UP000009170"/>
    </source>
</evidence>
<evidence type="ECO:0000256" key="5">
    <source>
        <dbReference type="SAM" id="MobiDB-lite"/>
    </source>
</evidence>
<keyword evidence="2 4" id="KW-0489">Methyltransferase</keyword>
<dbReference type="EC" id="2.1.1.-" evidence="4"/>
<dbReference type="GO" id="GO:0008173">
    <property type="term" value="F:RNA methyltransferase activity"/>
    <property type="evidence" value="ECO:0007669"/>
    <property type="project" value="UniProtKB-ARBA"/>
</dbReference>
<protein>
    <recommendedName>
        <fullName evidence="4">tRNA N(3)-methylcytidine methyltransferase</fullName>
        <ecNumber evidence="4">2.1.1.-</ecNumber>
    </recommendedName>
</protein>
<dbReference type="OrthoDB" id="498448at2759"/>
<dbReference type="InParanoid" id="A0A090MBU7"/>
<dbReference type="InterPro" id="IPR026113">
    <property type="entry name" value="METTL2/6/8-like"/>
</dbReference>
<gene>
    <name evidence="7" type="ORF">OT_ostta11g00930</name>
</gene>
<dbReference type="Pfam" id="PF13649">
    <property type="entry name" value="Methyltransf_25"/>
    <property type="match status" value="1"/>
</dbReference>
<evidence type="ECO:0000313" key="7">
    <source>
        <dbReference type="EMBL" id="CEF99569.1"/>
    </source>
</evidence>
<name>A0A090MBU7_OSTTA</name>
<feature type="domain" description="Methyltransferase" evidence="6">
    <location>
        <begin position="112"/>
        <end position="213"/>
    </location>
</feature>
<dbReference type="RefSeq" id="XP_022839908.1">
    <property type="nucleotide sequence ID" value="XM_022982966.1"/>
</dbReference>
<dbReference type="PANTHER" id="PTHR22809">
    <property type="entry name" value="METHYLTRANSFERASE-RELATED"/>
    <property type="match status" value="1"/>
</dbReference>
<dbReference type="PANTHER" id="PTHR22809:SF14">
    <property type="entry name" value="TRNA N(3)-METHYLCYTIDINE METHYLTRANSFERASE"/>
    <property type="match status" value="1"/>
</dbReference>
<dbReference type="InterPro" id="IPR041698">
    <property type="entry name" value="Methyltransf_25"/>
</dbReference>
<comment type="caution">
    <text evidence="7">The sequence shown here is derived from an EMBL/GenBank/DDBJ whole genome shotgun (WGS) entry which is preliminary data.</text>
</comment>
<dbReference type="Gene3D" id="3.40.50.150">
    <property type="entry name" value="Vaccinia Virus protein VP39"/>
    <property type="match status" value="1"/>
</dbReference>
<reference evidence="7 8" key="2">
    <citation type="journal article" date="2014" name="BMC Genomics">
        <title>An improved genome of the model marine alga Ostreococcus tauri unfolds by assessing Illumina de novo assemblies.</title>
        <authorList>
            <person name="Blanc-Mathieu R."/>
            <person name="Verhelst B."/>
            <person name="Derelle E."/>
            <person name="Rombauts S."/>
            <person name="Bouget F.Y."/>
            <person name="Carre I."/>
            <person name="Chateau A."/>
            <person name="Eyre-Walker A."/>
            <person name="Grimsley N."/>
            <person name="Moreau H."/>
            <person name="Piegu B."/>
            <person name="Rivals E."/>
            <person name="Schackwitz W."/>
            <person name="Van de Peer Y."/>
            <person name="Piganeau G."/>
        </authorList>
    </citation>
    <scope>NUCLEOTIDE SEQUENCE [LARGE SCALE GENOMIC DNA]</scope>
    <source>
        <strain evidence="8">OTTH 0595 / CCAP 157/2 / RCC745</strain>
    </source>
</reference>
<feature type="region of interest" description="Disordered" evidence="5">
    <location>
        <begin position="1"/>
        <end position="36"/>
    </location>
</feature>
<dbReference type="GO" id="GO:0008757">
    <property type="term" value="F:S-adenosylmethionine-dependent methyltransferase activity"/>
    <property type="evidence" value="ECO:0007669"/>
    <property type="project" value="UniProtKB-ARBA"/>
</dbReference>
<feature type="compositionally biased region" description="Low complexity" evidence="5">
    <location>
        <begin position="10"/>
        <end position="36"/>
    </location>
</feature>
<comment type="similarity">
    <text evidence="1 4">Belongs to the methyltransferase superfamily. METL family.</text>
</comment>
<reference evidence="8" key="1">
    <citation type="journal article" date="2006" name="Proc. Natl. Acad. Sci. U.S.A.">
        <title>Genome analysis of the smallest free-living eukaryote Ostreococcus tauri unveils many unique features.</title>
        <authorList>
            <person name="Derelle E."/>
            <person name="Ferraz C."/>
            <person name="Rombauts S."/>
            <person name="Rouze P."/>
            <person name="Worden A.Z."/>
            <person name="Robbens S."/>
            <person name="Partensky F."/>
            <person name="Degroeve S."/>
            <person name="Echeynie S."/>
            <person name="Cooke R."/>
            <person name="Saeys Y."/>
            <person name="Wuyts J."/>
            <person name="Jabbari K."/>
            <person name="Bowler C."/>
            <person name="Panaud O."/>
            <person name="Piegu B."/>
            <person name="Ball S.G."/>
            <person name="Ral J.-P."/>
            <person name="Bouget F.-Y."/>
            <person name="Piganeau G."/>
            <person name="De Baets B."/>
            <person name="Picard A."/>
            <person name="Delseny M."/>
            <person name="Demaille J."/>
            <person name="Van de Peer Y."/>
            <person name="Moreau H."/>
        </authorList>
    </citation>
    <scope>NUCLEOTIDE SEQUENCE [LARGE SCALE GENOMIC DNA]</scope>
    <source>
        <strain evidence="8">OTTH 0595 / CCAP 157/2 / RCC745</strain>
    </source>
</reference>
<organism evidence="7 8">
    <name type="scientific">Ostreococcus tauri</name>
    <name type="common">Marine green alga</name>
    <dbReference type="NCBI Taxonomy" id="70448"/>
    <lineage>
        <taxon>Eukaryota</taxon>
        <taxon>Viridiplantae</taxon>
        <taxon>Chlorophyta</taxon>
        <taxon>Mamiellophyceae</taxon>
        <taxon>Mamiellales</taxon>
        <taxon>Bathycoccaceae</taxon>
        <taxon>Ostreococcus</taxon>
    </lineage>
</organism>